<evidence type="ECO:0000313" key="1">
    <source>
        <dbReference type="EMBL" id="KAF4084757.1"/>
    </source>
</evidence>
<comment type="caution">
    <text evidence="1">The sequence shown here is derived from an EMBL/GenBank/DDBJ whole genome shotgun (WGS) entry which is preliminary data.</text>
</comment>
<protein>
    <submittedName>
        <fullName evidence="1">Uncharacterized protein</fullName>
    </submittedName>
</protein>
<organism evidence="1 2">
    <name type="scientific">Ameiurus melas</name>
    <name type="common">Black bullhead</name>
    <name type="synonym">Silurus melas</name>
    <dbReference type="NCBI Taxonomy" id="219545"/>
    <lineage>
        <taxon>Eukaryota</taxon>
        <taxon>Metazoa</taxon>
        <taxon>Chordata</taxon>
        <taxon>Craniata</taxon>
        <taxon>Vertebrata</taxon>
        <taxon>Euteleostomi</taxon>
        <taxon>Actinopterygii</taxon>
        <taxon>Neopterygii</taxon>
        <taxon>Teleostei</taxon>
        <taxon>Ostariophysi</taxon>
        <taxon>Siluriformes</taxon>
        <taxon>Ictaluridae</taxon>
        <taxon>Ameiurus</taxon>
    </lineage>
</organism>
<accession>A0A7J6ARK4</accession>
<reference evidence="1 2" key="1">
    <citation type="submission" date="2020-02" db="EMBL/GenBank/DDBJ databases">
        <title>A chromosome-scale genome assembly of the black bullhead catfish (Ameiurus melas).</title>
        <authorList>
            <person name="Wen M."/>
            <person name="Zham M."/>
            <person name="Cabau C."/>
            <person name="Klopp C."/>
            <person name="Donnadieu C."/>
            <person name="Roques C."/>
            <person name="Bouchez O."/>
            <person name="Lampietro C."/>
            <person name="Jouanno E."/>
            <person name="Herpin A."/>
            <person name="Louis A."/>
            <person name="Berthelot C."/>
            <person name="Parey E."/>
            <person name="Roest-Crollius H."/>
            <person name="Braasch I."/>
            <person name="Postlethwait J."/>
            <person name="Robinson-Rechavi M."/>
            <person name="Echchiki A."/>
            <person name="Begum T."/>
            <person name="Montfort J."/>
            <person name="Schartl M."/>
            <person name="Bobe J."/>
            <person name="Guiguen Y."/>
        </authorList>
    </citation>
    <scope>NUCLEOTIDE SEQUENCE [LARGE SCALE GENOMIC DNA]</scope>
    <source>
        <strain evidence="1">M_S1</strain>
        <tissue evidence="1">Blood</tissue>
    </source>
</reference>
<name>A0A7J6ARK4_AMEME</name>
<keyword evidence="2" id="KW-1185">Reference proteome</keyword>
<dbReference type="Proteomes" id="UP000593565">
    <property type="component" value="Unassembled WGS sequence"/>
</dbReference>
<proteinExistence type="predicted"/>
<evidence type="ECO:0000313" key="2">
    <source>
        <dbReference type="Proteomes" id="UP000593565"/>
    </source>
</evidence>
<gene>
    <name evidence="1" type="ORF">AMELA_G00109710</name>
</gene>
<dbReference type="EMBL" id="JAAGNN010000009">
    <property type="protein sequence ID" value="KAF4084757.1"/>
    <property type="molecule type" value="Genomic_DNA"/>
</dbReference>
<sequence>MIKHVIMTELVRCVKLGISKRGKRARTSAILLLTSLHMHPHAHRFWLVMGLLKCSQLIQHIPEKNIESESTRTNFHSYTHTHRTNTRNCGGHSEEFAEMAEEEGAPQPQPPPADSFCLASATQPYPRSPKTLRKPDADPLGYSQEQLSRWLEELEKESKWTEAHMASLKKRQANLSVRAKRMVFEKVQSVMFNTQEKSNF</sequence>
<dbReference type="AlphaFoldDB" id="A0A7J6ARK4"/>